<dbReference type="OrthoDB" id="248316at2"/>
<evidence type="ECO:0000313" key="2">
    <source>
        <dbReference type="EMBL" id="QEH36756.1"/>
    </source>
</evidence>
<reference evidence="2 3" key="1">
    <citation type="submission" date="2019-08" db="EMBL/GenBank/DDBJ databases">
        <title>Deep-cultivation of Planctomycetes and their phenomic and genomic characterization uncovers novel biology.</title>
        <authorList>
            <person name="Wiegand S."/>
            <person name="Jogler M."/>
            <person name="Boedeker C."/>
            <person name="Pinto D."/>
            <person name="Vollmers J."/>
            <person name="Rivas-Marin E."/>
            <person name="Kohn T."/>
            <person name="Peeters S.H."/>
            <person name="Heuer A."/>
            <person name="Rast P."/>
            <person name="Oberbeckmann S."/>
            <person name="Bunk B."/>
            <person name="Jeske O."/>
            <person name="Meyerdierks A."/>
            <person name="Storesund J.E."/>
            <person name="Kallscheuer N."/>
            <person name="Luecker S."/>
            <person name="Lage O.M."/>
            <person name="Pohl T."/>
            <person name="Merkel B.J."/>
            <person name="Hornburger P."/>
            <person name="Mueller R.-W."/>
            <person name="Bruemmer F."/>
            <person name="Labrenz M."/>
            <person name="Spormann A.M."/>
            <person name="Op den Camp H."/>
            <person name="Overmann J."/>
            <person name="Amann R."/>
            <person name="Jetten M.S.M."/>
            <person name="Mascher T."/>
            <person name="Medema M.H."/>
            <person name="Devos D.P."/>
            <person name="Kaster A.-K."/>
            <person name="Ovreas L."/>
            <person name="Rohde M."/>
            <person name="Galperin M.Y."/>
            <person name="Jogler C."/>
        </authorList>
    </citation>
    <scope>NUCLEOTIDE SEQUENCE [LARGE SCALE GENOMIC DNA]</scope>
    <source>
        <strain evidence="2 3">OJF2</strain>
    </source>
</reference>
<organism evidence="2 3">
    <name type="scientific">Aquisphaera giovannonii</name>
    <dbReference type="NCBI Taxonomy" id="406548"/>
    <lineage>
        <taxon>Bacteria</taxon>
        <taxon>Pseudomonadati</taxon>
        <taxon>Planctomycetota</taxon>
        <taxon>Planctomycetia</taxon>
        <taxon>Isosphaerales</taxon>
        <taxon>Isosphaeraceae</taxon>
        <taxon>Aquisphaera</taxon>
    </lineage>
</organism>
<evidence type="ECO:0000256" key="1">
    <source>
        <dbReference type="SAM" id="MobiDB-lite"/>
    </source>
</evidence>
<dbReference type="Proteomes" id="UP000324233">
    <property type="component" value="Chromosome"/>
</dbReference>
<gene>
    <name evidence="2" type="ORF">OJF2_53410</name>
</gene>
<keyword evidence="3" id="KW-1185">Reference proteome</keyword>
<feature type="region of interest" description="Disordered" evidence="1">
    <location>
        <begin position="92"/>
        <end position="111"/>
    </location>
</feature>
<dbReference type="AlphaFoldDB" id="A0A5B9W7U9"/>
<dbReference type="KEGG" id="agv:OJF2_53410"/>
<sequence>MALGLDARELTPLLVRRVVVAAAETRSFERAEVVIRGVADLRVLAKTVERVVKDVGPELAARRDADPRRGDALATRPEAPPELAVVECDGGRIRTREPGHGPGVHGGGEGWRETKNAVFIRATRVASADDPQPEPPACFGDHDHVAKIVATQALSAAAAGPPAAGPPGGSRPGDGPEADGPAAGEDWRPERLVRTVLSSMADSKGFGRQMRREATRRRFHEAKAKAFLGDGLPWNWTIHEEHFGGFTPILDFIHPLSYLHAAARAVHESPANAWDQYLAWMGGAWRGEVDQVLEELRAWRAKLGEPAAGAPEADPRKVVATTIGYLENNRGRMKYPEYRCPGMPVTTAWMESLVKKMNYRVKGTELF</sequence>
<dbReference type="EMBL" id="CP042997">
    <property type="protein sequence ID" value="QEH36756.1"/>
    <property type="molecule type" value="Genomic_DNA"/>
</dbReference>
<protein>
    <submittedName>
        <fullName evidence="2">Uncharacterized protein</fullName>
    </submittedName>
</protein>
<feature type="region of interest" description="Disordered" evidence="1">
    <location>
        <begin position="154"/>
        <end position="189"/>
    </location>
</feature>
<feature type="compositionally biased region" description="Gly residues" evidence="1">
    <location>
        <begin position="100"/>
        <end position="109"/>
    </location>
</feature>
<name>A0A5B9W7U9_9BACT</name>
<accession>A0A5B9W7U9</accession>
<proteinExistence type="predicted"/>
<evidence type="ECO:0000313" key="3">
    <source>
        <dbReference type="Proteomes" id="UP000324233"/>
    </source>
</evidence>
<feature type="compositionally biased region" description="Low complexity" evidence="1">
    <location>
        <begin position="173"/>
        <end position="184"/>
    </location>
</feature>